<evidence type="ECO:0000259" key="2">
    <source>
        <dbReference type="Pfam" id="PF13828"/>
    </source>
</evidence>
<name>A0A4R5KCH6_9MICC</name>
<accession>A0A4R5KCH6</accession>
<proteinExistence type="predicted"/>
<feature type="transmembrane region" description="Helical" evidence="1">
    <location>
        <begin position="18"/>
        <end position="37"/>
    </location>
</feature>
<dbReference type="EMBL" id="SMRU01000021">
    <property type="protein sequence ID" value="TDF92856.1"/>
    <property type="molecule type" value="Genomic_DNA"/>
</dbReference>
<evidence type="ECO:0000256" key="1">
    <source>
        <dbReference type="SAM" id="Phobius"/>
    </source>
</evidence>
<keyword evidence="4" id="KW-1185">Reference proteome</keyword>
<reference evidence="3 4" key="1">
    <citation type="submission" date="2019-03" db="EMBL/GenBank/DDBJ databases">
        <title>Whole genome sequence of Arthrobacter sp JH1-1.</title>
        <authorList>
            <person name="Trinh H.N."/>
        </authorList>
    </citation>
    <scope>NUCLEOTIDE SEQUENCE [LARGE SCALE GENOMIC DNA]</scope>
    <source>
        <strain evidence="3 4">JH1-1</strain>
    </source>
</reference>
<comment type="caution">
    <text evidence="3">The sequence shown here is derived from an EMBL/GenBank/DDBJ whole genome shotgun (WGS) entry which is preliminary data.</text>
</comment>
<dbReference type="RefSeq" id="WP_133205433.1">
    <property type="nucleotide sequence ID" value="NZ_SMRU01000021.1"/>
</dbReference>
<dbReference type="InterPro" id="IPR025241">
    <property type="entry name" value="DUF4190"/>
</dbReference>
<dbReference type="OrthoDB" id="4374883at2"/>
<dbReference type="Pfam" id="PF13828">
    <property type="entry name" value="DUF4190"/>
    <property type="match status" value="1"/>
</dbReference>
<dbReference type="Proteomes" id="UP000295511">
    <property type="component" value="Unassembled WGS sequence"/>
</dbReference>
<dbReference type="AlphaFoldDB" id="A0A4R5KCH6"/>
<evidence type="ECO:0000313" key="3">
    <source>
        <dbReference type="EMBL" id="TDF92856.1"/>
    </source>
</evidence>
<protein>
    <submittedName>
        <fullName evidence="3">DUF4190 domain-containing protein</fullName>
    </submittedName>
</protein>
<feature type="domain" description="DUF4190" evidence="2">
    <location>
        <begin position="72"/>
        <end position="122"/>
    </location>
</feature>
<sequence length="139" mass="14385">MAMLGNLSNGITWVLPPYAGPAIAVVCIGCAWLAVALEPKREMPARSPQALQNLTVNPTLTAPGQTNGFAVAALIVVHFNSIIGLILGHFALSQIKSSGQAGHGLALAPVVIGWITTGVAIIAVDAYFMILGTSATHFR</sequence>
<keyword evidence="1" id="KW-0812">Transmembrane</keyword>
<gene>
    <name evidence="3" type="ORF">E1809_16990</name>
</gene>
<keyword evidence="1" id="KW-1133">Transmembrane helix</keyword>
<keyword evidence="1" id="KW-0472">Membrane</keyword>
<evidence type="ECO:0000313" key="4">
    <source>
        <dbReference type="Proteomes" id="UP000295511"/>
    </source>
</evidence>
<organism evidence="3 4">
    <name type="scientific">Arthrobacter terricola</name>
    <dbReference type="NCBI Taxonomy" id="2547396"/>
    <lineage>
        <taxon>Bacteria</taxon>
        <taxon>Bacillati</taxon>
        <taxon>Actinomycetota</taxon>
        <taxon>Actinomycetes</taxon>
        <taxon>Micrococcales</taxon>
        <taxon>Micrococcaceae</taxon>
        <taxon>Arthrobacter</taxon>
    </lineage>
</organism>
<feature type="transmembrane region" description="Helical" evidence="1">
    <location>
        <begin position="104"/>
        <end position="130"/>
    </location>
</feature>
<feature type="transmembrane region" description="Helical" evidence="1">
    <location>
        <begin position="69"/>
        <end position="92"/>
    </location>
</feature>